<sequence>MFGPPALDYSTSVEKISQFVPSTGTNLAWDGGQVKFVSLDDITVAQLKEAIDSHGGVKDCCAAVYELHQAKQMLTPVKWTGISQLNNSQYEYGSIKMWHAFPVRLRSRINALPMESTQQMTGHDDTTVAQLKEAIDSYGGVKDYWAAVCELHQA</sequence>
<comment type="caution">
    <text evidence="1">The sequence shown here is derived from an EMBL/GenBank/DDBJ whole genome shotgun (WGS) entry which is preliminary data.</text>
</comment>
<proteinExistence type="predicted"/>
<dbReference type="EMBL" id="LSMT01002358">
    <property type="protein sequence ID" value="PFX11506.1"/>
    <property type="molecule type" value="Genomic_DNA"/>
</dbReference>
<evidence type="ECO:0000313" key="2">
    <source>
        <dbReference type="Proteomes" id="UP000225706"/>
    </source>
</evidence>
<organism evidence="1 2">
    <name type="scientific">Stylophora pistillata</name>
    <name type="common">Smooth cauliflower coral</name>
    <dbReference type="NCBI Taxonomy" id="50429"/>
    <lineage>
        <taxon>Eukaryota</taxon>
        <taxon>Metazoa</taxon>
        <taxon>Cnidaria</taxon>
        <taxon>Anthozoa</taxon>
        <taxon>Hexacorallia</taxon>
        <taxon>Scleractinia</taxon>
        <taxon>Astrocoeniina</taxon>
        <taxon>Pocilloporidae</taxon>
        <taxon>Stylophora</taxon>
    </lineage>
</organism>
<gene>
    <name evidence="1" type="ORF">AWC38_SpisGene24732</name>
</gene>
<reference evidence="2" key="1">
    <citation type="journal article" date="2017" name="bioRxiv">
        <title>Comparative analysis of the genomes of Stylophora pistillata and Acropora digitifera provides evidence for extensive differences between species of corals.</title>
        <authorList>
            <person name="Voolstra C.R."/>
            <person name="Li Y."/>
            <person name="Liew Y.J."/>
            <person name="Baumgarten S."/>
            <person name="Zoccola D."/>
            <person name="Flot J.-F."/>
            <person name="Tambutte S."/>
            <person name="Allemand D."/>
            <person name="Aranda M."/>
        </authorList>
    </citation>
    <scope>NUCLEOTIDE SEQUENCE [LARGE SCALE GENOMIC DNA]</scope>
</reference>
<accession>A0A2B4R2Y0</accession>
<dbReference type="AlphaFoldDB" id="A0A2B4R2Y0"/>
<protein>
    <submittedName>
        <fullName evidence="1">Uncharacterized protein</fullName>
    </submittedName>
</protein>
<evidence type="ECO:0000313" key="1">
    <source>
        <dbReference type="EMBL" id="PFX11506.1"/>
    </source>
</evidence>
<keyword evidence="2" id="KW-1185">Reference proteome</keyword>
<dbReference type="Proteomes" id="UP000225706">
    <property type="component" value="Unassembled WGS sequence"/>
</dbReference>
<name>A0A2B4R2Y0_STYPI</name>